<evidence type="ECO:0000313" key="3">
    <source>
        <dbReference type="Proteomes" id="UP001501791"/>
    </source>
</evidence>
<sequence length="92" mass="9394">MGDARSQAQVKGAGTTADGRLGLMDLHGQTCPSHGDRGGHAVGAGSDDDGIYLSVAHGVSLGERGDTTIARTDYLRDAQSVYPGVRMPLIAG</sequence>
<name>A0ABP4M711_9MICO</name>
<organism evidence="2 3">
    <name type="scientific">Brevibacterium picturae</name>
    <dbReference type="NCBI Taxonomy" id="260553"/>
    <lineage>
        <taxon>Bacteria</taxon>
        <taxon>Bacillati</taxon>
        <taxon>Actinomycetota</taxon>
        <taxon>Actinomycetes</taxon>
        <taxon>Micrococcales</taxon>
        <taxon>Brevibacteriaceae</taxon>
        <taxon>Brevibacterium</taxon>
    </lineage>
</organism>
<feature type="region of interest" description="Disordered" evidence="1">
    <location>
        <begin position="1"/>
        <end position="43"/>
    </location>
</feature>
<gene>
    <name evidence="2" type="ORF">GCM10009691_12000</name>
</gene>
<proteinExistence type="predicted"/>
<dbReference type="EMBL" id="BAAALY010000004">
    <property type="protein sequence ID" value="GAA1538481.1"/>
    <property type="molecule type" value="Genomic_DNA"/>
</dbReference>
<accession>A0ABP4M711</accession>
<protein>
    <submittedName>
        <fullName evidence="2">Uncharacterized protein</fullName>
    </submittedName>
</protein>
<dbReference type="Proteomes" id="UP001501791">
    <property type="component" value="Unassembled WGS sequence"/>
</dbReference>
<keyword evidence="3" id="KW-1185">Reference proteome</keyword>
<reference evidence="3" key="1">
    <citation type="journal article" date="2019" name="Int. J. Syst. Evol. Microbiol.">
        <title>The Global Catalogue of Microorganisms (GCM) 10K type strain sequencing project: providing services to taxonomists for standard genome sequencing and annotation.</title>
        <authorList>
            <consortium name="The Broad Institute Genomics Platform"/>
            <consortium name="The Broad Institute Genome Sequencing Center for Infectious Disease"/>
            <person name="Wu L."/>
            <person name="Ma J."/>
        </authorList>
    </citation>
    <scope>NUCLEOTIDE SEQUENCE [LARGE SCALE GENOMIC DNA]</scope>
    <source>
        <strain evidence="3">JCM 13319</strain>
    </source>
</reference>
<evidence type="ECO:0000256" key="1">
    <source>
        <dbReference type="SAM" id="MobiDB-lite"/>
    </source>
</evidence>
<comment type="caution">
    <text evidence="2">The sequence shown here is derived from an EMBL/GenBank/DDBJ whole genome shotgun (WGS) entry which is preliminary data.</text>
</comment>
<evidence type="ECO:0000313" key="2">
    <source>
        <dbReference type="EMBL" id="GAA1538481.1"/>
    </source>
</evidence>